<comment type="caution">
    <text evidence="2">The sequence shown here is derived from an EMBL/GenBank/DDBJ whole genome shotgun (WGS) entry which is preliminary data.</text>
</comment>
<keyword evidence="1" id="KW-0812">Transmembrane</keyword>
<sequence>MEAAKRKYHEFQAAHTRLKKAIHRYRMPLPRWGINVMKCVYFSIPVVGGYFVMEYAKAQSDKKWQDKIAVRDTESKTGANEVSGVKIGAGGYGGGVKLAESNGWEQEMIRHRMKELLSKEKEKAKGGKEGK</sequence>
<protein>
    <submittedName>
        <fullName evidence="2">Uncharacterized protein</fullName>
    </submittedName>
</protein>
<dbReference type="Proteomes" id="UP001162640">
    <property type="component" value="Unassembled WGS sequence"/>
</dbReference>
<dbReference type="AlphaFoldDB" id="A0A9W7AV74"/>
<organism evidence="2 3">
    <name type="scientific">Triparma laevis f. inornata</name>
    <dbReference type="NCBI Taxonomy" id="1714386"/>
    <lineage>
        <taxon>Eukaryota</taxon>
        <taxon>Sar</taxon>
        <taxon>Stramenopiles</taxon>
        <taxon>Ochrophyta</taxon>
        <taxon>Bolidophyceae</taxon>
        <taxon>Parmales</taxon>
        <taxon>Triparmaceae</taxon>
        <taxon>Triparma</taxon>
    </lineage>
</organism>
<evidence type="ECO:0000313" key="3">
    <source>
        <dbReference type="Proteomes" id="UP001162640"/>
    </source>
</evidence>
<evidence type="ECO:0000256" key="1">
    <source>
        <dbReference type="SAM" id="Phobius"/>
    </source>
</evidence>
<gene>
    <name evidence="2" type="ORF">TL16_g07775</name>
</gene>
<evidence type="ECO:0000313" key="2">
    <source>
        <dbReference type="EMBL" id="GMH78371.1"/>
    </source>
</evidence>
<keyword evidence="1" id="KW-1133">Transmembrane helix</keyword>
<keyword evidence="1" id="KW-0472">Membrane</keyword>
<name>A0A9W7AV74_9STRA</name>
<proteinExistence type="predicted"/>
<feature type="transmembrane region" description="Helical" evidence="1">
    <location>
        <begin position="32"/>
        <end position="53"/>
    </location>
</feature>
<reference evidence="3" key="1">
    <citation type="journal article" date="2023" name="Commun. Biol.">
        <title>Genome analysis of Parmales, the sister group of diatoms, reveals the evolutionary specialization of diatoms from phago-mixotrophs to photoautotrophs.</title>
        <authorList>
            <person name="Ban H."/>
            <person name="Sato S."/>
            <person name="Yoshikawa S."/>
            <person name="Yamada K."/>
            <person name="Nakamura Y."/>
            <person name="Ichinomiya M."/>
            <person name="Sato N."/>
            <person name="Blanc-Mathieu R."/>
            <person name="Endo H."/>
            <person name="Kuwata A."/>
            <person name="Ogata H."/>
        </authorList>
    </citation>
    <scope>NUCLEOTIDE SEQUENCE [LARGE SCALE GENOMIC DNA]</scope>
</reference>
<accession>A0A9W7AV74</accession>
<dbReference type="EMBL" id="BLQM01000249">
    <property type="protein sequence ID" value="GMH78371.1"/>
    <property type="molecule type" value="Genomic_DNA"/>
</dbReference>